<evidence type="ECO:0000313" key="3">
    <source>
        <dbReference type="EMBL" id="MDR7276991.1"/>
    </source>
</evidence>
<dbReference type="Pfam" id="PF01370">
    <property type="entry name" value="Epimerase"/>
    <property type="match status" value="1"/>
</dbReference>
<dbReference type="PANTHER" id="PTHR43000">
    <property type="entry name" value="DTDP-D-GLUCOSE 4,6-DEHYDRATASE-RELATED"/>
    <property type="match status" value="1"/>
</dbReference>
<accession>A0AAE3YQW3</accession>
<evidence type="ECO:0000313" key="4">
    <source>
        <dbReference type="Proteomes" id="UP001183643"/>
    </source>
</evidence>
<gene>
    <name evidence="3" type="ORF">J2S41_003769</name>
</gene>
<evidence type="ECO:0000259" key="2">
    <source>
        <dbReference type="Pfam" id="PF01370"/>
    </source>
</evidence>
<sequence>MDRELGTGRRVVVLGGTGSIGRHVCARLRRDGWTVLAVARHATAVPDAGRFLRMDVAAADVPRLTALLCDERIGAVVNATDGANTSDGWDHPAEHLIETNVRAVRRLVDAIAAVPWRPRLVHLGTIHEYGPVPPGVSVHEDAAPRPAGDYARSKLGGSTAVLDAARSGRIDGVVLRLTNVTGPHPSPAGLPGKLLARARAAAGGERVGMGVADARRDFVDVRDVAAAVSRALASTATGQAFNIGSGAAVPIADVIRALTEAAGLPEGALYDDGSAVRSVGGDWIQADVRRAADVLGWTPEHGLAESLRAMWRER</sequence>
<dbReference type="SUPFAM" id="SSF51735">
    <property type="entry name" value="NAD(P)-binding Rossmann-fold domains"/>
    <property type="match status" value="1"/>
</dbReference>
<dbReference type="EMBL" id="JAVDYB010000001">
    <property type="protein sequence ID" value="MDR7276991.1"/>
    <property type="molecule type" value="Genomic_DNA"/>
</dbReference>
<protein>
    <submittedName>
        <fullName evidence="3">Nucleoside-diphosphate-sugar epimerase</fullName>
    </submittedName>
</protein>
<keyword evidence="4" id="KW-1185">Reference proteome</keyword>
<name>A0AAE3YQW3_9ACTN</name>
<dbReference type="Proteomes" id="UP001183643">
    <property type="component" value="Unassembled WGS sequence"/>
</dbReference>
<proteinExistence type="inferred from homology"/>
<dbReference type="InterPro" id="IPR036291">
    <property type="entry name" value="NAD(P)-bd_dom_sf"/>
</dbReference>
<dbReference type="InterPro" id="IPR001509">
    <property type="entry name" value="Epimerase_deHydtase"/>
</dbReference>
<reference evidence="3" key="1">
    <citation type="submission" date="2023-07" db="EMBL/GenBank/DDBJ databases">
        <title>Sequencing the genomes of 1000 actinobacteria strains.</title>
        <authorList>
            <person name="Klenk H.-P."/>
        </authorList>
    </citation>
    <scope>NUCLEOTIDE SEQUENCE</scope>
    <source>
        <strain evidence="3">DSM 44707</strain>
    </source>
</reference>
<dbReference type="AlphaFoldDB" id="A0AAE3YQW3"/>
<comment type="caution">
    <text evidence="3">The sequence shown here is derived from an EMBL/GenBank/DDBJ whole genome shotgun (WGS) entry which is preliminary data.</text>
</comment>
<organism evidence="3 4">
    <name type="scientific">Catenuloplanes atrovinosus</name>
    <dbReference type="NCBI Taxonomy" id="137266"/>
    <lineage>
        <taxon>Bacteria</taxon>
        <taxon>Bacillati</taxon>
        <taxon>Actinomycetota</taxon>
        <taxon>Actinomycetes</taxon>
        <taxon>Micromonosporales</taxon>
        <taxon>Micromonosporaceae</taxon>
        <taxon>Catenuloplanes</taxon>
    </lineage>
</organism>
<dbReference type="RefSeq" id="WP_310369195.1">
    <property type="nucleotide sequence ID" value="NZ_JAVDYB010000001.1"/>
</dbReference>
<comment type="similarity">
    <text evidence="1">Belongs to the NAD(P)-dependent epimerase/dehydratase family.</text>
</comment>
<evidence type="ECO:0000256" key="1">
    <source>
        <dbReference type="ARBA" id="ARBA00007637"/>
    </source>
</evidence>
<feature type="domain" description="NAD-dependent epimerase/dehydratase" evidence="2">
    <location>
        <begin position="11"/>
        <end position="244"/>
    </location>
</feature>
<dbReference type="Gene3D" id="3.40.50.720">
    <property type="entry name" value="NAD(P)-binding Rossmann-like Domain"/>
    <property type="match status" value="1"/>
</dbReference>